<keyword evidence="7" id="KW-1185">Reference proteome</keyword>
<evidence type="ECO:0000256" key="2">
    <source>
        <dbReference type="ARBA" id="ARBA00023015"/>
    </source>
</evidence>
<protein>
    <submittedName>
        <fullName evidence="6">LysR family transcriptional regulator</fullName>
    </submittedName>
</protein>
<dbReference type="InterPro" id="IPR036390">
    <property type="entry name" value="WH_DNA-bd_sf"/>
</dbReference>
<reference evidence="6" key="1">
    <citation type="journal article" date="2014" name="Int. J. Syst. Evol. Microbiol.">
        <title>Complete genome sequence of Corynebacterium casei LMG S-19264T (=DSM 44701T), isolated from a smear-ripened cheese.</title>
        <authorList>
            <consortium name="US DOE Joint Genome Institute (JGI-PGF)"/>
            <person name="Walter F."/>
            <person name="Albersmeier A."/>
            <person name="Kalinowski J."/>
            <person name="Ruckert C."/>
        </authorList>
    </citation>
    <scope>NUCLEOTIDE SEQUENCE</scope>
    <source>
        <strain evidence="6">VKM B-2484</strain>
    </source>
</reference>
<dbReference type="AlphaFoldDB" id="A0A9W6JBS3"/>
<evidence type="ECO:0000256" key="4">
    <source>
        <dbReference type="ARBA" id="ARBA00023163"/>
    </source>
</evidence>
<dbReference type="InterPro" id="IPR036388">
    <property type="entry name" value="WH-like_DNA-bd_sf"/>
</dbReference>
<evidence type="ECO:0000313" key="7">
    <source>
        <dbReference type="Proteomes" id="UP001143370"/>
    </source>
</evidence>
<dbReference type="InterPro" id="IPR005119">
    <property type="entry name" value="LysR_subst-bd"/>
</dbReference>
<dbReference type="Proteomes" id="UP001143370">
    <property type="component" value="Unassembled WGS sequence"/>
</dbReference>
<gene>
    <name evidence="6" type="ORF">GCM10017643_35000</name>
</gene>
<feature type="domain" description="HTH lysR-type" evidence="5">
    <location>
        <begin position="7"/>
        <end position="65"/>
    </location>
</feature>
<dbReference type="EMBL" id="BSFJ01000025">
    <property type="protein sequence ID" value="GLK73383.1"/>
    <property type="molecule type" value="Genomic_DNA"/>
</dbReference>
<reference evidence="6" key="2">
    <citation type="submission" date="2023-01" db="EMBL/GenBank/DDBJ databases">
        <authorList>
            <person name="Sun Q."/>
            <person name="Evtushenko L."/>
        </authorList>
    </citation>
    <scope>NUCLEOTIDE SEQUENCE</scope>
    <source>
        <strain evidence="6">VKM B-2484</strain>
    </source>
</reference>
<dbReference type="PANTHER" id="PTHR30346:SF0">
    <property type="entry name" value="HCA OPERON TRANSCRIPTIONAL ACTIVATOR HCAR"/>
    <property type="match status" value="1"/>
</dbReference>
<keyword evidence="3" id="KW-0238">DNA-binding</keyword>
<name>A0A9W6JBS3_9HYPH</name>
<dbReference type="PRINTS" id="PR00039">
    <property type="entry name" value="HTHLYSR"/>
</dbReference>
<proteinExistence type="inferred from homology"/>
<dbReference type="Gene3D" id="1.10.10.10">
    <property type="entry name" value="Winged helix-like DNA-binding domain superfamily/Winged helix DNA-binding domain"/>
    <property type="match status" value="1"/>
</dbReference>
<sequence length="315" mass="33731">MRLMVRYTLRQLGYFRAVAEQGGIAPAARALNISQPSIAQALQKLEGALGLTLFERHHARGLTLTLQGRLFLQHAAALAAGAEQVEREARALAAETAGEIRLGVFRTLAPFYAAELIRGFAQQAPGVVVRPAEMALTELAEALRAGEIDLALTYDRGADLADLTVLELAALKPVVVVAADHPLAARGAVTWGELAREPYVMLDGPGSRAYFEDLLAEGGIAPPVAYVSTSLEAVRSAVAAGFGFTLLVMRPPSDITYDGRRVTTLPIDGPVRALRIVLAARYAAPRGLLRRFADHAARYFDGQAAVETLARRADE</sequence>
<dbReference type="GO" id="GO:0003677">
    <property type="term" value="F:DNA binding"/>
    <property type="evidence" value="ECO:0007669"/>
    <property type="project" value="UniProtKB-KW"/>
</dbReference>
<dbReference type="Gene3D" id="3.40.190.10">
    <property type="entry name" value="Periplasmic binding protein-like II"/>
    <property type="match status" value="2"/>
</dbReference>
<accession>A0A9W6JBS3</accession>
<dbReference type="FunFam" id="1.10.10.10:FF:000001">
    <property type="entry name" value="LysR family transcriptional regulator"/>
    <property type="match status" value="1"/>
</dbReference>
<evidence type="ECO:0000256" key="3">
    <source>
        <dbReference type="ARBA" id="ARBA00023125"/>
    </source>
</evidence>
<dbReference type="InterPro" id="IPR000847">
    <property type="entry name" value="LysR_HTH_N"/>
</dbReference>
<comment type="caution">
    <text evidence="6">The sequence shown here is derived from an EMBL/GenBank/DDBJ whole genome shotgun (WGS) entry which is preliminary data.</text>
</comment>
<dbReference type="GO" id="GO:0003700">
    <property type="term" value="F:DNA-binding transcription factor activity"/>
    <property type="evidence" value="ECO:0007669"/>
    <property type="project" value="InterPro"/>
</dbReference>
<dbReference type="Pfam" id="PF00126">
    <property type="entry name" value="HTH_1"/>
    <property type="match status" value="1"/>
</dbReference>
<dbReference type="Pfam" id="PF03466">
    <property type="entry name" value="LysR_substrate"/>
    <property type="match status" value="1"/>
</dbReference>
<dbReference type="GO" id="GO:0032993">
    <property type="term" value="C:protein-DNA complex"/>
    <property type="evidence" value="ECO:0007669"/>
    <property type="project" value="TreeGrafter"/>
</dbReference>
<dbReference type="PROSITE" id="PS50931">
    <property type="entry name" value="HTH_LYSR"/>
    <property type="match status" value="1"/>
</dbReference>
<keyword evidence="4" id="KW-0804">Transcription</keyword>
<dbReference type="SUPFAM" id="SSF53850">
    <property type="entry name" value="Periplasmic binding protein-like II"/>
    <property type="match status" value="1"/>
</dbReference>
<evidence type="ECO:0000256" key="1">
    <source>
        <dbReference type="ARBA" id="ARBA00009437"/>
    </source>
</evidence>
<evidence type="ECO:0000259" key="5">
    <source>
        <dbReference type="PROSITE" id="PS50931"/>
    </source>
</evidence>
<comment type="similarity">
    <text evidence="1">Belongs to the LysR transcriptional regulatory family.</text>
</comment>
<evidence type="ECO:0000313" key="6">
    <source>
        <dbReference type="EMBL" id="GLK73383.1"/>
    </source>
</evidence>
<organism evidence="6 7">
    <name type="scientific">Ancylobacter dichloromethanicus</name>
    <dbReference type="NCBI Taxonomy" id="518825"/>
    <lineage>
        <taxon>Bacteria</taxon>
        <taxon>Pseudomonadati</taxon>
        <taxon>Pseudomonadota</taxon>
        <taxon>Alphaproteobacteria</taxon>
        <taxon>Hyphomicrobiales</taxon>
        <taxon>Xanthobacteraceae</taxon>
        <taxon>Ancylobacter</taxon>
    </lineage>
</organism>
<keyword evidence="2" id="KW-0805">Transcription regulation</keyword>
<dbReference type="PANTHER" id="PTHR30346">
    <property type="entry name" value="TRANSCRIPTIONAL DUAL REGULATOR HCAR-RELATED"/>
    <property type="match status" value="1"/>
</dbReference>
<dbReference type="SUPFAM" id="SSF46785">
    <property type="entry name" value="Winged helix' DNA-binding domain"/>
    <property type="match status" value="1"/>
</dbReference>